<dbReference type="InterPro" id="IPR023696">
    <property type="entry name" value="Ureohydrolase_dom_sf"/>
</dbReference>
<dbReference type="Gene3D" id="3.10.490.10">
    <property type="entry name" value="Gamma-glutamyl cyclotransferase-like"/>
    <property type="match status" value="1"/>
</dbReference>
<dbReference type="PANTHER" id="PTHR10625:SF25">
    <property type="entry name" value="HISTONE DEACETYLASE 18-RELATED"/>
    <property type="match status" value="1"/>
</dbReference>
<dbReference type="GO" id="GO:0040029">
    <property type="term" value="P:epigenetic regulation of gene expression"/>
    <property type="evidence" value="ECO:0007669"/>
    <property type="project" value="TreeGrafter"/>
</dbReference>
<evidence type="ECO:0000259" key="15">
    <source>
        <dbReference type="Pfam" id="PF00850"/>
    </source>
</evidence>
<dbReference type="InterPro" id="IPR023801">
    <property type="entry name" value="His_deacetylse_dom"/>
</dbReference>
<evidence type="ECO:0000256" key="13">
    <source>
        <dbReference type="ARBA" id="ARBA00049416"/>
    </source>
</evidence>
<evidence type="ECO:0000256" key="2">
    <source>
        <dbReference type="ARBA" id="ARBA00004123"/>
    </source>
</evidence>
<name>A0A6P5S7Z1_PRUAV</name>
<dbReference type="SUPFAM" id="SSF52768">
    <property type="entry name" value="Arginase/deacetylase"/>
    <property type="match status" value="1"/>
</dbReference>
<dbReference type="EC" id="3.5.1.98" evidence="4"/>
<dbReference type="AlphaFoldDB" id="A0A6P5S7Z1"/>
<evidence type="ECO:0000256" key="1">
    <source>
        <dbReference type="ARBA" id="ARBA00001947"/>
    </source>
</evidence>
<reference evidence="17 18" key="1">
    <citation type="submission" date="2025-04" db="UniProtKB">
        <authorList>
            <consortium name="RefSeq"/>
        </authorList>
    </citation>
    <scope>IDENTIFICATION</scope>
</reference>
<dbReference type="GO" id="GO:0005737">
    <property type="term" value="C:cytoplasm"/>
    <property type="evidence" value="ECO:0007669"/>
    <property type="project" value="UniProtKB-ARBA"/>
</dbReference>
<dbReference type="Pfam" id="PF00850">
    <property type="entry name" value="Hist_deacetyl"/>
    <property type="match status" value="1"/>
</dbReference>
<dbReference type="Gene3D" id="3.40.800.20">
    <property type="entry name" value="Histone deacetylase domain"/>
    <property type="match status" value="1"/>
</dbReference>
<evidence type="ECO:0000256" key="5">
    <source>
        <dbReference type="ARBA" id="ARBA00022491"/>
    </source>
</evidence>
<sequence>MDAKAKHRDRVTMEVADGVDSESEIQQRRMRRVGLLYDERMCKHSTPDGGQHPENPDRIKVIWNKLQAAAIPQRCVILGAKEAEDKHILSVHSKNHVNLIKNISSKQFDSRRNRVASKFNSIYFNEGSSEAAYLAVGSAIEVTERVAKGELDSAVAIIRPPGHHAEQDEAMGFCLYNNVAIAARFLLDEKPELGISKILIVDWDVHHGNGTQKMFWKDPRVLFFSVHRHEFGSFYPATDDGFYTMIGEGPGAGYNINVPWENGRCGDADYFAVWDHILVPVAKEFNPDLIIVSAGFDAAAGDPLGGCCVTPYGYAVMLKKLMNFAHGKIVLALEGGYNLESVANSVLACVEVLLEDNPIRGSSEAYPFESTWRVIQAVRQKLSSFWPSLADELPEKLTNKKAPPAAHILTSSSDSEEEDYEAPNAISKHLEEVLQDVMEPLSKLKIDESIQDHAASNSNTWRSELSKVDVWYATFGSNLWLKRFLCYVEGGQVEGMKKPYLGSRDKTPPKEIMWKTFPHRLFFGREFTHTWGPGGVAFLNPKSNIQDKTYMCLYRITLEQFNDILVQENVASFATSSPLFDLAALNSVTREEPHSLQVHLELKRCWYGNVVYLGKESNIPILTMTCTQSDMEGFKSAELALCAPAKNYANSIVRGLVEGKQLSQEAAMAYIQEASTKPL</sequence>
<evidence type="ECO:0000313" key="16">
    <source>
        <dbReference type="Proteomes" id="UP000515124"/>
    </source>
</evidence>
<evidence type="ECO:0000313" key="18">
    <source>
        <dbReference type="RefSeq" id="XP_021809908.1"/>
    </source>
</evidence>
<dbReference type="GO" id="GO:0046872">
    <property type="term" value="F:metal ion binding"/>
    <property type="evidence" value="ECO:0007669"/>
    <property type="project" value="UniProtKB-KW"/>
</dbReference>
<comment type="similarity">
    <text evidence="3">Belongs to the histone deacetylase family. HD type 2 subfamily.</text>
</comment>
<dbReference type="GO" id="GO:0000118">
    <property type="term" value="C:histone deacetylase complex"/>
    <property type="evidence" value="ECO:0007669"/>
    <property type="project" value="TreeGrafter"/>
</dbReference>
<dbReference type="FunFam" id="3.40.800.20:FF:000014">
    <property type="entry name" value="Histone deacetylase 15"/>
    <property type="match status" value="1"/>
</dbReference>
<evidence type="ECO:0000256" key="11">
    <source>
        <dbReference type="ARBA" id="ARBA00023163"/>
    </source>
</evidence>
<keyword evidence="6" id="KW-0479">Metal-binding</keyword>
<evidence type="ECO:0000256" key="10">
    <source>
        <dbReference type="ARBA" id="ARBA00023015"/>
    </source>
</evidence>
<keyword evidence="5" id="KW-0678">Repressor</keyword>
<evidence type="ECO:0000256" key="7">
    <source>
        <dbReference type="ARBA" id="ARBA00022801"/>
    </source>
</evidence>
<proteinExistence type="inferred from homology"/>
<keyword evidence="11" id="KW-0804">Transcription</keyword>
<dbReference type="GeneID" id="110753327"/>
<keyword evidence="12" id="KW-0539">Nucleus</keyword>
<organism evidence="16 18">
    <name type="scientific">Prunus avium</name>
    <name type="common">Cherry</name>
    <name type="synonym">Cerasus avium</name>
    <dbReference type="NCBI Taxonomy" id="42229"/>
    <lineage>
        <taxon>Eukaryota</taxon>
        <taxon>Viridiplantae</taxon>
        <taxon>Streptophyta</taxon>
        <taxon>Embryophyta</taxon>
        <taxon>Tracheophyta</taxon>
        <taxon>Spermatophyta</taxon>
        <taxon>Magnoliopsida</taxon>
        <taxon>eudicotyledons</taxon>
        <taxon>Gunneridae</taxon>
        <taxon>Pentapetalae</taxon>
        <taxon>rosids</taxon>
        <taxon>fabids</taxon>
        <taxon>Rosales</taxon>
        <taxon>Rosaceae</taxon>
        <taxon>Amygdaloideae</taxon>
        <taxon>Amygdaleae</taxon>
        <taxon>Prunus</taxon>
    </lineage>
</organism>
<evidence type="ECO:0000256" key="6">
    <source>
        <dbReference type="ARBA" id="ARBA00022723"/>
    </source>
</evidence>
<evidence type="ECO:0000256" key="14">
    <source>
        <dbReference type="SAM" id="MobiDB-lite"/>
    </source>
</evidence>
<keyword evidence="8" id="KW-0862">Zinc</keyword>
<keyword evidence="10" id="KW-0805">Transcription regulation</keyword>
<dbReference type="PRINTS" id="PR01270">
    <property type="entry name" value="HDASUPER"/>
</dbReference>
<accession>A0A6P5S7Z1</accession>
<evidence type="ECO:0000256" key="12">
    <source>
        <dbReference type="ARBA" id="ARBA00023242"/>
    </source>
</evidence>
<dbReference type="PANTHER" id="PTHR10625">
    <property type="entry name" value="HISTONE DEACETYLASE HDAC1-RELATED"/>
    <property type="match status" value="1"/>
</dbReference>
<feature type="domain" description="Histone deacetylase" evidence="15">
    <location>
        <begin position="52"/>
        <end position="353"/>
    </location>
</feature>
<dbReference type="KEGG" id="pavi:110753327"/>
<comment type="catalytic activity">
    <reaction evidence="13">
        <text>N(6)-acetyl-L-lysyl-[histone] + H2O = L-lysyl-[histone] + acetate</text>
        <dbReference type="Rhea" id="RHEA:58196"/>
        <dbReference type="Rhea" id="RHEA-COMP:9845"/>
        <dbReference type="Rhea" id="RHEA-COMP:11338"/>
        <dbReference type="ChEBI" id="CHEBI:15377"/>
        <dbReference type="ChEBI" id="CHEBI:29969"/>
        <dbReference type="ChEBI" id="CHEBI:30089"/>
        <dbReference type="ChEBI" id="CHEBI:61930"/>
        <dbReference type="EC" id="3.5.1.98"/>
    </reaction>
    <physiologicalReaction direction="left-to-right" evidence="13">
        <dbReference type="Rhea" id="RHEA:58197"/>
    </physiologicalReaction>
</comment>
<evidence type="ECO:0000256" key="9">
    <source>
        <dbReference type="ARBA" id="ARBA00022853"/>
    </source>
</evidence>
<feature type="region of interest" description="Disordered" evidence="14">
    <location>
        <begin position="1"/>
        <end position="24"/>
    </location>
</feature>
<comment type="cofactor">
    <cofactor evidence="1">
        <name>Zn(2+)</name>
        <dbReference type="ChEBI" id="CHEBI:29105"/>
    </cofactor>
</comment>
<dbReference type="InterPro" id="IPR000286">
    <property type="entry name" value="HDACs"/>
</dbReference>
<dbReference type="Proteomes" id="UP000515124">
    <property type="component" value="Unplaced"/>
</dbReference>
<dbReference type="RefSeq" id="XP_021809908.1">
    <property type="nucleotide sequence ID" value="XM_021954216.1"/>
</dbReference>
<protein>
    <recommendedName>
        <fullName evidence="4">histone deacetylase</fullName>
        <ecNumber evidence="4">3.5.1.98</ecNumber>
    </recommendedName>
</protein>
<evidence type="ECO:0000313" key="17">
    <source>
        <dbReference type="RefSeq" id="XP_021809907.1"/>
    </source>
</evidence>
<keyword evidence="7" id="KW-0378">Hydrolase</keyword>
<evidence type="ECO:0000256" key="8">
    <source>
        <dbReference type="ARBA" id="ARBA00022833"/>
    </source>
</evidence>
<dbReference type="RefSeq" id="XP_021809907.1">
    <property type="nucleotide sequence ID" value="XM_021954215.1"/>
</dbReference>
<comment type="subcellular location">
    <subcellularLocation>
        <location evidence="2">Nucleus</location>
    </subcellularLocation>
</comment>
<evidence type="ECO:0000256" key="3">
    <source>
        <dbReference type="ARBA" id="ARBA00007738"/>
    </source>
</evidence>
<keyword evidence="16" id="KW-1185">Reference proteome</keyword>
<dbReference type="GO" id="GO:0141221">
    <property type="term" value="F:histone deacetylase activity, hydrolytic mechanism"/>
    <property type="evidence" value="ECO:0007669"/>
    <property type="project" value="UniProtKB-EC"/>
</dbReference>
<gene>
    <name evidence="17 18" type="primary">LOC110753327</name>
</gene>
<evidence type="ECO:0000256" key="4">
    <source>
        <dbReference type="ARBA" id="ARBA00012111"/>
    </source>
</evidence>
<dbReference type="InterPro" id="IPR037138">
    <property type="entry name" value="His_deacetylse_dom_sf"/>
</dbReference>
<dbReference type="GO" id="GO:0050793">
    <property type="term" value="P:regulation of developmental process"/>
    <property type="evidence" value="ECO:0007669"/>
    <property type="project" value="UniProtKB-ARBA"/>
</dbReference>
<keyword evidence="9" id="KW-0156">Chromatin regulator</keyword>